<organism evidence="2 3">
    <name type="scientific">Psittacicella hinzii</name>
    <dbReference type="NCBI Taxonomy" id="2028575"/>
    <lineage>
        <taxon>Bacteria</taxon>
        <taxon>Pseudomonadati</taxon>
        <taxon>Pseudomonadota</taxon>
        <taxon>Gammaproteobacteria</taxon>
        <taxon>Pasteurellales</taxon>
        <taxon>Psittacicellaceae</taxon>
        <taxon>Psittacicella</taxon>
    </lineage>
</organism>
<keyword evidence="1" id="KW-0732">Signal</keyword>
<keyword evidence="3" id="KW-1185">Reference proteome</keyword>
<dbReference type="RefSeq" id="WP_119530259.1">
    <property type="nucleotide sequence ID" value="NZ_JBHSSP010000037.1"/>
</dbReference>
<proteinExistence type="predicted"/>
<sequence length="273" mass="30500">MIFRSLTQKIKFLSASLMALSATTMFAPMANAATPYDLTLLPVNEVRNGPTIPADGDYRKVAMDLYAKNSQMYDEVAHNLYDFYNDVANSKTKSIMIDDFVAYSAAGMLDTTGFSVVNGKFQNGPNTYPLYNFVFACANTMIHDQVKKEDVKADWFGACHFFIPVAMAYGQSLQMFESALYMTAYYALEQLPAKELTPSEKEAQTLIKTGLESLSKGDIANFEKTLAFRFEPLPALESPEMKQNLEVLNKYVSHLGFKVVLENPTPATKQTKK</sequence>
<dbReference type="AlphaFoldDB" id="A0A3A1YPY9"/>
<feature type="signal peptide" evidence="1">
    <location>
        <begin position="1"/>
        <end position="32"/>
    </location>
</feature>
<dbReference type="Proteomes" id="UP000265916">
    <property type="component" value="Unassembled WGS sequence"/>
</dbReference>
<comment type="caution">
    <text evidence="2">The sequence shown here is derived from an EMBL/GenBank/DDBJ whole genome shotgun (WGS) entry which is preliminary data.</text>
</comment>
<evidence type="ECO:0000313" key="3">
    <source>
        <dbReference type="Proteomes" id="UP000265916"/>
    </source>
</evidence>
<dbReference type="EMBL" id="NRJG01000028">
    <property type="protein sequence ID" value="RIY39685.1"/>
    <property type="molecule type" value="Genomic_DNA"/>
</dbReference>
<name>A0A3A1YPY9_9GAMM</name>
<protein>
    <submittedName>
        <fullName evidence="2">Uncharacterized protein</fullName>
    </submittedName>
</protein>
<gene>
    <name evidence="2" type="ORF">CKF58_01690</name>
</gene>
<feature type="chain" id="PRO_5017301698" evidence="1">
    <location>
        <begin position="33"/>
        <end position="273"/>
    </location>
</feature>
<evidence type="ECO:0000313" key="2">
    <source>
        <dbReference type="EMBL" id="RIY39685.1"/>
    </source>
</evidence>
<reference evidence="2 3" key="1">
    <citation type="submission" date="2017-08" db="EMBL/GenBank/DDBJ databases">
        <title>Reclassification of Bisgaard taxon 37 and 44.</title>
        <authorList>
            <person name="Christensen H."/>
        </authorList>
    </citation>
    <scope>NUCLEOTIDE SEQUENCE [LARGE SCALE GENOMIC DNA]</scope>
    <source>
        <strain evidence="2 3">111</strain>
    </source>
</reference>
<evidence type="ECO:0000256" key="1">
    <source>
        <dbReference type="SAM" id="SignalP"/>
    </source>
</evidence>
<accession>A0A3A1YPY9</accession>